<evidence type="ECO:0000313" key="3">
    <source>
        <dbReference type="Proteomes" id="UP000887581"/>
    </source>
</evidence>
<evidence type="ECO:0000313" key="4">
    <source>
        <dbReference type="WBParaSite" id="sdigi.contig629.g9290.t1"/>
    </source>
</evidence>
<dbReference type="InterPro" id="IPR051741">
    <property type="entry name" value="PAR6_homolog"/>
</dbReference>
<dbReference type="PROSITE" id="PS50106">
    <property type="entry name" value="PDZ"/>
    <property type="match status" value="1"/>
</dbReference>
<evidence type="ECO:0000259" key="2">
    <source>
        <dbReference type="PROSITE" id="PS50106"/>
    </source>
</evidence>
<dbReference type="PANTHER" id="PTHR14102">
    <property type="entry name" value="PAR-6-RELATED"/>
    <property type="match status" value="1"/>
</dbReference>
<protein>
    <submittedName>
        <fullName evidence="4">PDZ domain-containing protein</fullName>
    </submittedName>
</protein>
<feature type="domain" description="PDZ" evidence="2">
    <location>
        <begin position="466"/>
        <end position="532"/>
    </location>
</feature>
<dbReference type="PANTHER" id="PTHR14102:SF14">
    <property type="entry name" value="PROTEIN CBG16414"/>
    <property type="match status" value="1"/>
</dbReference>
<proteinExistence type="predicted"/>
<sequence>MATTNSKTPPVPPPKPKTYQLQYPHGQNVKFGQLSRTTPGGQLPQAPGDSDTDSGICADSDNQLSPRHVGGVAFLDNKSKKLQRKAEFLTYREHLTPESAWRVHGNSSASLCQRRLSQGLQASFIGQTSKNGKQYRVRFADQVSSTDGSTSSASGWDNNSAASANSASINYSHRPTTATSVLSISNLDQTVGGSSDVTNDTNDRSVMAPSVQQHGVINDHFGYSNRPLQQRPEQHERGTYALDGITSAPLPQSPPAYSVVMTRLRRNDDQRVTRSNDSSLRLIRRFHNRSSSLPRGMHCQSTALEVRRGSIDCSYPAYTEEDDVTFNRYLMRSADNVSNTEVSYDPRSFLSSGTRFTGRRLPELPADYAMYDVSNTQQIAFGRQRRIQKTGFTGRSQSVGRASSGTDSKLVKSYINEYFPSIHRTNIGTEYIGNEVNYFSLLLPFRAQLPSVRAQLIALDHRGLRIVLIEKLQPGPFGFYIATGVLNQKRGIFISRVSLPSLAPVLSVGDEIIYVEDELVKGEDLEYVQALIAGKSSVKIVLLPTVAPTAC</sequence>
<dbReference type="SUPFAM" id="SSF50156">
    <property type="entry name" value="PDZ domain-like"/>
    <property type="match status" value="1"/>
</dbReference>
<organism evidence="3 4">
    <name type="scientific">Setaria digitata</name>
    <dbReference type="NCBI Taxonomy" id="48799"/>
    <lineage>
        <taxon>Eukaryota</taxon>
        <taxon>Metazoa</taxon>
        <taxon>Ecdysozoa</taxon>
        <taxon>Nematoda</taxon>
        <taxon>Chromadorea</taxon>
        <taxon>Rhabditida</taxon>
        <taxon>Spirurina</taxon>
        <taxon>Spiruromorpha</taxon>
        <taxon>Filarioidea</taxon>
        <taxon>Setariidae</taxon>
        <taxon>Setaria</taxon>
    </lineage>
</organism>
<dbReference type="WBParaSite" id="sdigi.contig629.g9290.t1">
    <property type="protein sequence ID" value="sdigi.contig629.g9290.t1"/>
    <property type="gene ID" value="sdigi.contig629.g9290"/>
</dbReference>
<feature type="region of interest" description="Disordered" evidence="1">
    <location>
        <begin position="1"/>
        <end position="54"/>
    </location>
</feature>
<dbReference type="GO" id="GO:0007098">
    <property type="term" value="P:centrosome cycle"/>
    <property type="evidence" value="ECO:0007669"/>
    <property type="project" value="TreeGrafter"/>
</dbReference>
<name>A0A915Q5L8_9BILA</name>
<dbReference type="Gene3D" id="2.30.42.10">
    <property type="match status" value="1"/>
</dbReference>
<accession>A0A915Q5L8</accession>
<feature type="compositionally biased region" description="Low complexity" evidence="1">
    <location>
        <begin position="144"/>
        <end position="163"/>
    </location>
</feature>
<dbReference type="InterPro" id="IPR001478">
    <property type="entry name" value="PDZ"/>
</dbReference>
<reference evidence="4" key="1">
    <citation type="submission" date="2022-11" db="UniProtKB">
        <authorList>
            <consortium name="WormBaseParasite"/>
        </authorList>
    </citation>
    <scope>IDENTIFICATION</scope>
</reference>
<dbReference type="InterPro" id="IPR036034">
    <property type="entry name" value="PDZ_sf"/>
</dbReference>
<dbReference type="AlphaFoldDB" id="A0A915Q5L8"/>
<evidence type="ECO:0000256" key="1">
    <source>
        <dbReference type="SAM" id="MobiDB-lite"/>
    </source>
</evidence>
<dbReference type="Proteomes" id="UP000887581">
    <property type="component" value="Unplaced"/>
</dbReference>
<dbReference type="SMART" id="SM00228">
    <property type="entry name" value="PDZ"/>
    <property type="match status" value="1"/>
</dbReference>
<keyword evidence="3" id="KW-1185">Reference proteome</keyword>
<feature type="region of interest" description="Disordered" evidence="1">
    <location>
        <begin position="143"/>
        <end position="163"/>
    </location>
</feature>